<proteinExistence type="predicted"/>
<dbReference type="AlphaFoldDB" id="A0A6A0AJX3"/>
<sequence>MTPVVAPGCSACTATWWTPTPGSGAMERGGVGVRKSADSNSARSPLERGPITSVAPGIGHHPGPCP</sequence>
<evidence type="ECO:0000313" key="2">
    <source>
        <dbReference type="EMBL" id="GFH32581.1"/>
    </source>
</evidence>
<accession>A0A6A0AJX3</accession>
<evidence type="ECO:0000256" key="1">
    <source>
        <dbReference type="SAM" id="MobiDB-lite"/>
    </source>
</evidence>
<name>A0A6A0AJX3_HAELA</name>
<comment type="caution">
    <text evidence="2">The sequence shown here is derived from an EMBL/GenBank/DDBJ whole genome shotgun (WGS) entry which is preliminary data.</text>
</comment>
<reference evidence="2 3" key="1">
    <citation type="submission" date="2020-02" db="EMBL/GenBank/DDBJ databases">
        <title>Draft genome sequence of Haematococcus lacustris strain NIES-144.</title>
        <authorList>
            <person name="Morimoto D."/>
            <person name="Nakagawa S."/>
            <person name="Yoshida T."/>
            <person name="Sawayama S."/>
        </authorList>
    </citation>
    <scope>NUCLEOTIDE SEQUENCE [LARGE SCALE GENOMIC DNA]</scope>
    <source>
        <strain evidence="2 3">NIES-144</strain>
    </source>
</reference>
<dbReference type="Proteomes" id="UP000485058">
    <property type="component" value="Unassembled WGS sequence"/>
</dbReference>
<organism evidence="2 3">
    <name type="scientific">Haematococcus lacustris</name>
    <name type="common">Green alga</name>
    <name type="synonym">Haematococcus pluvialis</name>
    <dbReference type="NCBI Taxonomy" id="44745"/>
    <lineage>
        <taxon>Eukaryota</taxon>
        <taxon>Viridiplantae</taxon>
        <taxon>Chlorophyta</taxon>
        <taxon>core chlorophytes</taxon>
        <taxon>Chlorophyceae</taxon>
        <taxon>CS clade</taxon>
        <taxon>Chlamydomonadales</taxon>
        <taxon>Haematococcaceae</taxon>
        <taxon>Haematococcus</taxon>
    </lineage>
</organism>
<protein>
    <submittedName>
        <fullName evidence="2">Uncharacterized protein</fullName>
    </submittedName>
</protein>
<dbReference type="EMBL" id="BLLF01006834">
    <property type="protein sequence ID" value="GFH32581.1"/>
    <property type="molecule type" value="Genomic_DNA"/>
</dbReference>
<feature type="compositionally biased region" description="Polar residues" evidence="1">
    <location>
        <begin position="12"/>
        <end position="21"/>
    </location>
</feature>
<feature type="region of interest" description="Disordered" evidence="1">
    <location>
        <begin position="12"/>
        <end position="66"/>
    </location>
</feature>
<evidence type="ECO:0000313" key="3">
    <source>
        <dbReference type="Proteomes" id="UP000485058"/>
    </source>
</evidence>
<gene>
    <name evidence="2" type="ORF">HaLaN_31824</name>
</gene>
<keyword evidence="3" id="KW-1185">Reference proteome</keyword>
<feature type="non-terminal residue" evidence="2">
    <location>
        <position position="1"/>
    </location>
</feature>